<dbReference type="GO" id="GO:0004134">
    <property type="term" value="F:4-alpha-glucanotransferase activity"/>
    <property type="evidence" value="ECO:0007669"/>
    <property type="project" value="UniProtKB-EC"/>
</dbReference>
<evidence type="ECO:0000256" key="3">
    <source>
        <dbReference type="ARBA" id="ARBA00012560"/>
    </source>
</evidence>
<accession>A0A9X3N2R7</accession>
<dbReference type="Proteomes" id="UP001149140">
    <property type="component" value="Unassembled WGS sequence"/>
</dbReference>
<dbReference type="RefSeq" id="WP_270045439.1">
    <property type="nucleotide sequence ID" value="NZ_JAPDOD010000060.1"/>
</dbReference>
<evidence type="ECO:0000256" key="8">
    <source>
        <dbReference type="ARBA" id="ARBA00031423"/>
    </source>
</evidence>
<comment type="catalytic activity">
    <reaction evidence="1">
        <text>Transfers a segment of a (1-&gt;4)-alpha-D-glucan to a new position in an acceptor, which may be glucose or a (1-&gt;4)-alpha-D-glucan.</text>
        <dbReference type="EC" id="2.4.1.25"/>
    </reaction>
</comment>
<dbReference type="PANTHER" id="PTHR32438:SF5">
    <property type="entry name" value="4-ALPHA-GLUCANOTRANSFERASE DPE1, CHLOROPLASTIC_AMYLOPLASTIC"/>
    <property type="match status" value="1"/>
</dbReference>
<evidence type="ECO:0000256" key="6">
    <source>
        <dbReference type="ARBA" id="ARBA00022679"/>
    </source>
</evidence>
<evidence type="ECO:0000256" key="9">
    <source>
        <dbReference type="ARBA" id="ARBA00031501"/>
    </source>
</evidence>
<dbReference type="EMBL" id="JAPDOD010000060">
    <property type="protein sequence ID" value="MDA0166181.1"/>
    <property type="molecule type" value="Genomic_DNA"/>
</dbReference>
<dbReference type="Gene3D" id="3.20.20.80">
    <property type="entry name" value="Glycosidases"/>
    <property type="match status" value="2"/>
</dbReference>
<dbReference type="EC" id="2.4.1.25" evidence="3"/>
<dbReference type="Pfam" id="PF02446">
    <property type="entry name" value="Glyco_hydro_77"/>
    <property type="match status" value="2"/>
</dbReference>
<name>A0A9X3N2R7_9ACTN</name>
<evidence type="ECO:0000256" key="1">
    <source>
        <dbReference type="ARBA" id="ARBA00000439"/>
    </source>
</evidence>
<keyword evidence="7" id="KW-0119">Carbohydrate metabolism</keyword>
<proteinExistence type="inferred from homology"/>
<organism evidence="10 11">
    <name type="scientific">Solirubrobacter ginsenosidimutans</name>
    <dbReference type="NCBI Taxonomy" id="490573"/>
    <lineage>
        <taxon>Bacteria</taxon>
        <taxon>Bacillati</taxon>
        <taxon>Actinomycetota</taxon>
        <taxon>Thermoleophilia</taxon>
        <taxon>Solirubrobacterales</taxon>
        <taxon>Solirubrobacteraceae</taxon>
        <taxon>Solirubrobacter</taxon>
    </lineage>
</organism>
<keyword evidence="6" id="KW-0808">Transferase</keyword>
<comment type="caution">
    <text evidence="10">The sequence shown here is derived from an EMBL/GenBank/DDBJ whole genome shotgun (WGS) entry which is preliminary data.</text>
</comment>
<evidence type="ECO:0000313" key="10">
    <source>
        <dbReference type="EMBL" id="MDA0166181.1"/>
    </source>
</evidence>
<keyword evidence="11" id="KW-1185">Reference proteome</keyword>
<dbReference type="PANTHER" id="PTHR32438">
    <property type="entry name" value="4-ALPHA-GLUCANOTRANSFERASE DPE1, CHLOROPLASTIC/AMYLOPLASTIC"/>
    <property type="match status" value="1"/>
</dbReference>
<evidence type="ECO:0000256" key="4">
    <source>
        <dbReference type="ARBA" id="ARBA00020295"/>
    </source>
</evidence>
<sequence length="404" mass="44220">MNLSRTSGVQLHPTSLPSGRLGPDAYAWVDWLASAGQTWWQMLPLGPPDEHDSPYKSASAFAASPKLLGSPGAPVSAAERIDFRDRAADWIEDWLAFAGEDAIDDQVRFDREWTALRAHAAERGVKLIGDIPIYVAAGSADQLAHPEIFKAGAVAGVPPDAFTDKGQLWGNPLYDWRELRKQGYGWWTARFKRVFELFDLARIDHFRGFVAYWAVPADAEYALEGAWKRGPGRAPFDAAREALGELPLIAEDLGVITPPVTRLRESLGLPGMSVLQFGFTPGEEHTVHVPENNSADQVVYTGTHDSDTIRGWYESISPAQHALVDAALARHGIEDEPNWALIRLVFRSPAVIAMIQIQDALGLGSEGRMNQPGSVGAWGWKLSELPSADVAKRLRAASEEAGRT</sequence>
<reference evidence="10" key="1">
    <citation type="submission" date="2022-10" db="EMBL/GenBank/DDBJ databases">
        <title>The WGS of Solirubrobacter ginsenosidimutans DSM 21036.</title>
        <authorList>
            <person name="Jiang Z."/>
        </authorList>
    </citation>
    <scope>NUCLEOTIDE SEQUENCE</scope>
    <source>
        <strain evidence="10">DSM 21036</strain>
    </source>
</reference>
<evidence type="ECO:0000256" key="2">
    <source>
        <dbReference type="ARBA" id="ARBA00005684"/>
    </source>
</evidence>
<dbReference type="AlphaFoldDB" id="A0A9X3N2R7"/>
<comment type="similarity">
    <text evidence="2">Belongs to the disproportionating enzyme family.</text>
</comment>
<protein>
    <recommendedName>
        <fullName evidence="4">4-alpha-glucanotransferase</fullName>
        <ecNumber evidence="3">2.4.1.25</ecNumber>
    </recommendedName>
    <alternativeName>
        <fullName evidence="8">Amylomaltase</fullName>
    </alternativeName>
    <alternativeName>
        <fullName evidence="9">Disproportionating enzyme</fullName>
    </alternativeName>
</protein>
<evidence type="ECO:0000256" key="7">
    <source>
        <dbReference type="ARBA" id="ARBA00023277"/>
    </source>
</evidence>
<dbReference type="InterPro" id="IPR017853">
    <property type="entry name" value="GH"/>
</dbReference>
<dbReference type="InterPro" id="IPR003385">
    <property type="entry name" value="Glyco_hydro_77"/>
</dbReference>
<dbReference type="GO" id="GO:0005975">
    <property type="term" value="P:carbohydrate metabolic process"/>
    <property type="evidence" value="ECO:0007669"/>
    <property type="project" value="InterPro"/>
</dbReference>
<evidence type="ECO:0000313" key="11">
    <source>
        <dbReference type="Proteomes" id="UP001149140"/>
    </source>
</evidence>
<evidence type="ECO:0000256" key="5">
    <source>
        <dbReference type="ARBA" id="ARBA00022676"/>
    </source>
</evidence>
<gene>
    <name evidence="10" type="ORF">OM076_38305</name>
</gene>
<keyword evidence="5" id="KW-0328">Glycosyltransferase</keyword>
<dbReference type="SUPFAM" id="SSF51445">
    <property type="entry name" value="(Trans)glycosidases"/>
    <property type="match status" value="1"/>
</dbReference>